<protein>
    <submittedName>
        <fullName evidence="5">Molecular chaperone (Small heat shock protein)</fullName>
    </submittedName>
</protein>
<sequence>MSTMQQIRRDIGHAWDALFEGWQRLYHRATGAITRFTHGAKDAAQASAAEVREMAERSAGWGVLAAEVFDDDDKVVVRLEAPGMGKDDFDLQVMDDYLVVRGEKRLGREETVGRYHITECAYGRFERAIPLPEEVDSEQAGAVYRDGVLRVELPKTTSRRRAIKVDVQ</sequence>
<comment type="similarity">
    <text evidence="2 3">Belongs to the small heat shock protein (HSP20) family.</text>
</comment>
<evidence type="ECO:0000259" key="4">
    <source>
        <dbReference type="PROSITE" id="PS01031"/>
    </source>
</evidence>
<reference evidence="5 6" key="1">
    <citation type="submission" date="2011-09" db="EMBL/GenBank/DDBJ databases">
        <title>Complete sequence of chromosome of Thioflavicoccus mobilis 8321.</title>
        <authorList>
            <consortium name="US DOE Joint Genome Institute"/>
            <person name="Lucas S."/>
            <person name="Han J."/>
            <person name="Lapidus A."/>
            <person name="Cheng J.-F."/>
            <person name="Goodwin L."/>
            <person name="Pitluck S."/>
            <person name="Peters L."/>
            <person name="Ovchinnikova G."/>
            <person name="Lu M."/>
            <person name="Detter J.C."/>
            <person name="Han C."/>
            <person name="Tapia R."/>
            <person name="Land M."/>
            <person name="Hauser L."/>
            <person name="Kyrpides N."/>
            <person name="Ivanova N."/>
            <person name="Pagani I."/>
            <person name="Vogl K."/>
            <person name="Liu Z."/>
            <person name="Imhoff J."/>
            <person name="Thiel V."/>
            <person name="Frigaard N.-U."/>
            <person name="Bryant D."/>
            <person name="Woyke T."/>
        </authorList>
    </citation>
    <scope>NUCLEOTIDE SEQUENCE [LARGE SCALE GENOMIC DNA]</scope>
    <source>
        <strain evidence="5 6">8321</strain>
    </source>
</reference>
<evidence type="ECO:0000256" key="1">
    <source>
        <dbReference type="ARBA" id="ARBA00023016"/>
    </source>
</evidence>
<evidence type="ECO:0000256" key="3">
    <source>
        <dbReference type="RuleBase" id="RU003616"/>
    </source>
</evidence>
<proteinExistence type="inferred from homology"/>
<dbReference type="InterPro" id="IPR002068">
    <property type="entry name" value="A-crystallin/Hsp20_dom"/>
</dbReference>
<accession>L0H205</accession>
<evidence type="ECO:0000313" key="6">
    <source>
        <dbReference type="Proteomes" id="UP000010816"/>
    </source>
</evidence>
<organism evidence="5 6">
    <name type="scientific">Thioflavicoccus mobilis 8321</name>
    <dbReference type="NCBI Taxonomy" id="765912"/>
    <lineage>
        <taxon>Bacteria</taxon>
        <taxon>Pseudomonadati</taxon>
        <taxon>Pseudomonadota</taxon>
        <taxon>Gammaproteobacteria</taxon>
        <taxon>Chromatiales</taxon>
        <taxon>Chromatiaceae</taxon>
        <taxon>Thioflavicoccus</taxon>
    </lineage>
</organism>
<dbReference type="OrthoDB" id="9792695at2"/>
<evidence type="ECO:0000313" key="5">
    <source>
        <dbReference type="EMBL" id="AGA92271.1"/>
    </source>
</evidence>
<feature type="domain" description="SHSP" evidence="4">
    <location>
        <begin position="54"/>
        <end position="168"/>
    </location>
</feature>
<dbReference type="SUPFAM" id="SSF49764">
    <property type="entry name" value="HSP20-like chaperones"/>
    <property type="match status" value="1"/>
</dbReference>
<keyword evidence="1 5" id="KW-0346">Stress response</keyword>
<dbReference type="Proteomes" id="UP000010816">
    <property type="component" value="Chromosome"/>
</dbReference>
<dbReference type="eggNOG" id="COG0071">
    <property type="taxonomic scope" value="Bacteria"/>
</dbReference>
<dbReference type="HOGENOM" id="CLU_046737_9_2_6"/>
<dbReference type="InterPro" id="IPR044587">
    <property type="entry name" value="HSP21-like"/>
</dbReference>
<dbReference type="PANTHER" id="PTHR46733">
    <property type="entry name" value="26.5 KDA HEAT SHOCK PROTEIN, MITOCHONDRIAL"/>
    <property type="match status" value="1"/>
</dbReference>
<dbReference type="STRING" id="765912.Thimo_3615"/>
<dbReference type="InterPro" id="IPR008978">
    <property type="entry name" value="HSP20-like_chaperone"/>
</dbReference>
<dbReference type="PANTHER" id="PTHR46733:SF4">
    <property type="entry name" value="HEAT SHOCK PROTEIN 21, CHLOROPLASTIC"/>
    <property type="match status" value="1"/>
</dbReference>
<name>L0H205_9GAMM</name>
<gene>
    <name evidence="5" type="ORF">Thimo_3615</name>
</gene>
<dbReference type="Gene3D" id="2.60.40.790">
    <property type="match status" value="1"/>
</dbReference>
<keyword evidence="6" id="KW-1185">Reference proteome</keyword>
<dbReference type="AlphaFoldDB" id="L0H205"/>
<dbReference type="RefSeq" id="WP_015282396.1">
    <property type="nucleotide sequence ID" value="NC_019940.1"/>
</dbReference>
<evidence type="ECO:0000256" key="2">
    <source>
        <dbReference type="PROSITE-ProRule" id="PRU00285"/>
    </source>
</evidence>
<dbReference type="PROSITE" id="PS01031">
    <property type="entry name" value="SHSP"/>
    <property type="match status" value="1"/>
</dbReference>
<dbReference type="GO" id="GO:0009408">
    <property type="term" value="P:response to heat"/>
    <property type="evidence" value="ECO:0007669"/>
    <property type="project" value="InterPro"/>
</dbReference>
<dbReference type="EMBL" id="CP003051">
    <property type="protein sequence ID" value="AGA92271.1"/>
    <property type="molecule type" value="Genomic_DNA"/>
</dbReference>
<dbReference type="Pfam" id="PF00011">
    <property type="entry name" value="HSP20"/>
    <property type="match status" value="1"/>
</dbReference>
<dbReference type="KEGG" id="tmb:Thimo_3615"/>
<dbReference type="CDD" id="cd06464">
    <property type="entry name" value="ACD_sHsps-like"/>
    <property type="match status" value="1"/>
</dbReference>